<name>A0ABM7ZAC8_NOSCO</name>
<feature type="region of interest" description="Disordered" evidence="1">
    <location>
        <begin position="1"/>
        <end position="32"/>
    </location>
</feature>
<protein>
    <submittedName>
        <fullName evidence="2">Uncharacterized protein</fullName>
    </submittedName>
</protein>
<gene>
    <name evidence="2" type="ORF">ANSO36C_59980</name>
</gene>
<keyword evidence="3" id="KW-1185">Reference proteome</keyword>
<accession>A0ABM7ZAC8</accession>
<evidence type="ECO:0000313" key="3">
    <source>
        <dbReference type="Proteomes" id="UP001055453"/>
    </source>
</evidence>
<organism evidence="2 3">
    <name type="scientific">Nostoc cf. commune SO-36</name>
    <dbReference type="NCBI Taxonomy" id="449208"/>
    <lineage>
        <taxon>Bacteria</taxon>
        <taxon>Bacillati</taxon>
        <taxon>Cyanobacteriota</taxon>
        <taxon>Cyanophyceae</taxon>
        <taxon>Nostocales</taxon>
        <taxon>Nostocaceae</taxon>
        <taxon>Nostoc</taxon>
    </lineage>
</organism>
<evidence type="ECO:0000313" key="2">
    <source>
        <dbReference type="EMBL" id="BDI20196.1"/>
    </source>
</evidence>
<dbReference type="Proteomes" id="UP001055453">
    <property type="component" value="Chromosome"/>
</dbReference>
<sequence>MEKELGKKTEKSGASGLNTLPKLPQLTSSFPPKAARSVTKNVAAFTGNGRTVIIAVIAGRYFTDDLNNLLISNATRIPP</sequence>
<dbReference type="EMBL" id="AP025732">
    <property type="protein sequence ID" value="BDI20196.1"/>
    <property type="molecule type" value="Genomic_DNA"/>
</dbReference>
<proteinExistence type="predicted"/>
<evidence type="ECO:0000256" key="1">
    <source>
        <dbReference type="SAM" id="MobiDB-lite"/>
    </source>
</evidence>
<feature type="compositionally biased region" description="Basic and acidic residues" evidence="1">
    <location>
        <begin position="1"/>
        <end position="11"/>
    </location>
</feature>
<reference evidence="2" key="1">
    <citation type="submission" date="2022-04" db="EMBL/GenBank/DDBJ databases">
        <title>Complete genome sequence of a cyanobacterium, Nostoc sp. SO-36, isolated in Antarctica.</title>
        <authorList>
            <person name="Kanesaki Y."/>
            <person name="Effendi D."/>
            <person name="Sakamoto T."/>
            <person name="Ohtani S."/>
            <person name="Awai K."/>
        </authorList>
    </citation>
    <scope>NUCLEOTIDE SEQUENCE</scope>
    <source>
        <strain evidence="2">SO-36</strain>
    </source>
</reference>